<evidence type="ECO:0000256" key="5">
    <source>
        <dbReference type="ARBA" id="ARBA00022448"/>
    </source>
</evidence>
<dbReference type="InterPro" id="IPR002869">
    <property type="entry name" value="Pyrv_flavodox_OxRed_cen"/>
</dbReference>
<dbReference type="Pfam" id="PF00667">
    <property type="entry name" value="FAD_binding_1"/>
    <property type="match status" value="1"/>
</dbReference>
<evidence type="ECO:0000256" key="10">
    <source>
        <dbReference type="ARBA" id="ARBA00022982"/>
    </source>
</evidence>
<dbReference type="Gene3D" id="3.40.50.80">
    <property type="entry name" value="Nucleotide-binding domain of ferredoxin-NADP reductase (FNR) module"/>
    <property type="match status" value="1"/>
</dbReference>
<dbReference type="EC" id="1.8.1.2" evidence="4"/>
<dbReference type="Gene3D" id="3.40.920.10">
    <property type="entry name" value="Pyruvate-ferredoxin oxidoreductase, PFOR, domain III"/>
    <property type="match status" value="1"/>
</dbReference>
<dbReference type="SUPFAM" id="SSF53323">
    <property type="entry name" value="Pyruvate-ferredoxin oxidoreductase, PFOR, domain III"/>
    <property type="match status" value="1"/>
</dbReference>
<evidence type="ECO:0000256" key="4">
    <source>
        <dbReference type="ARBA" id="ARBA00012604"/>
    </source>
</evidence>
<name>A0A9W8TGT0_9AGAR</name>
<evidence type="ECO:0000256" key="9">
    <source>
        <dbReference type="ARBA" id="ARBA00022857"/>
    </source>
</evidence>
<dbReference type="GO" id="GO:0004783">
    <property type="term" value="F:sulfite reductase (NADPH) activity"/>
    <property type="evidence" value="ECO:0007669"/>
    <property type="project" value="UniProtKB-EC"/>
</dbReference>
<dbReference type="Gene3D" id="3.40.50.970">
    <property type="match status" value="1"/>
</dbReference>
<dbReference type="Proteomes" id="UP001148786">
    <property type="component" value="Unassembled WGS sequence"/>
</dbReference>
<comment type="caution">
    <text evidence="16">The sequence shown here is derived from an EMBL/GenBank/DDBJ whole genome shotgun (WGS) entry which is preliminary data.</text>
</comment>
<dbReference type="InterPro" id="IPR009014">
    <property type="entry name" value="Transketo_C/PFOR_II"/>
</dbReference>
<gene>
    <name evidence="16" type="ORF">NLJ89_g172</name>
</gene>
<feature type="compositionally biased region" description="Low complexity" evidence="14">
    <location>
        <begin position="9"/>
        <end position="26"/>
    </location>
</feature>
<dbReference type="PRINTS" id="PR00371">
    <property type="entry name" value="FPNCR"/>
</dbReference>
<dbReference type="InterPro" id="IPR017938">
    <property type="entry name" value="Riboflavin_synthase-like_b-brl"/>
</dbReference>
<comment type="cofactor">
    <cofactor evidence="1">
        <name>FMN</name>
        <dbReference type="ChEBI" id="CHEBI:58210"/>
    </cofactor>
</comment>
<reference evidence="16" key="1">
    <citation type="submission" date="2022-07" db="EMBL/GenBank/DDBJ databases">
        <title>Genome Sequence of Agrocybe chaxingu.</title>
        <authorList>
            <person name="Buettner E."/>
        </authorList>
    </citation>
    <scope>NUCLEOTIDE SEQUENCE</scope>
    <source>
        <strain evidence="16">MP-N11</strain>
    </source>
</reference>
<keyword evidence="7" id="KW-0288">FMN</keyword>
<dbReference type="InterPro" id="IPR017927">
    <property type="entry name" value="FAD-bd_FR_type"/>
</dbReference>
<dbReference type="PROSITE" id="PS51384">
    <property type="entry name" value="FAD_FR"/>
    <property type="match status" value="1"/>
</dbReference>
<evidence type="ECO:0000256" key="1">
    <source>
        <dbReference type="ARBA" id="ARBA00001917"/>
    </source>
</evidence>
<dbReference type="InterPro" id="IPR039261">
    <property type="entry name" value="FNR_nucleotide-bd"/>
</dbReference>
<organism evidence="16 17">
    <name type="scientific">Agrocybe chaxingu</name>
    <dbReference type="NCBI Taxonomy" id="84603"/>
    <lineage>
        <taxon>Eukaryota</taxon>
        <taxon>Fungi</taxon>
        <taxon>Dikarya</taxon>
        <taxon>Basidiomycota</taxon>
        <taxon>Agaricomycotina</taxon>
        <taxon>Agaricomycetes</taxon>
        <taxon>Agaricomycetidae</taxon>
        <taxon>Agaricales</taxon>
        <taxon>Agaricineae</taxon>
        <taxon>Strophariaceae</taxon>
        <taxon>Agrocybe</taxon>
    </lineage>
</organism>
<evidence type="ECO:0000256" key="7">
    <source>
        <dbReference type="ARBA" id="ARBA00022643"/>
    </source>
</evidence>
<keyword evidence="5" id="KW-0813">Transport</keyword>
<evidence type="ECO:0000256" key="13">
    <source>
        <dbReference type="ARBA" id="ARBA00059320"/>
    </source>
</evidence>
<dbReference type="GO" id="GO:0005829">
    <property type="term" value="C:cytosol"/>
    <property type="evidence" value="ECO:0007669"/>
    <property type="project" value="TreeGrafter"/>
</dbReference>
<feature type="region of interest" description="Disordered" evidence="14">
    <location>
        <begin position="1"/>
        <end position="39"/>
    </location>
</feature>
<keyword evidence="10" id="KW-0249">Electron transport</keyword>
<comment type="cofactor">
    <cofactor evidence="2">
        <name>FAD</name>
        <dbReference type="ChEBI" id="CHEBI:57692"/>
    </cofactor>
</comment>
<proteinExistence type="predicted"/>
<protein>
    <recommendedName>
        <fullName evidence="4">assimilatory sulfite reductase (NADPH)</fullName>
        <ecNumber evidence="4">1.8.1.2</ecNumber>
    </recommendedName>
</protein>
<dbReference type="CDD" id="cd06207">
    <property type="entry name" value="CyPoR_like"/>
    <property type="match status" value="1"/>
</dbReference>
<dbReference type="OrthoDB" id="1856718at2759"/>
<dbReference type="GO" id="GO:0050660">
    <property type="term" value="F:flavin adenine dinucleotide binding"/>
    <property type="evidence" value="ECO:0007669"/>
    <property type="project" value="TreeGrafter"/>
</dbReference>
<feature type="domain" description="FAD-binding FR-type" evidence="15">
    <location>
        <begin position="672"/>
        <end position="903"/>
    </location>
</feature>
<evidence type="ECO:0000256" key="3">
    <source>
        <dbReference type="ARBA" id="ARBA00004774"/>
    </source>
</evidence>
<dbReference type="Gene3D" id="2.40.30.10">
    <property type="entry name" value="Translation factors"/>
    <property type="match status" value="1"/>
</dbReference>
<keyword evidence="17" id="KW-1185">Reference proteome</keyword>
<dbReference type="FunFam" id="1.20.990.10:FF:000010">
    <property type="entry name" value="Sulfite reductase [NADPH] flavoprotein component"/>
    <property type="match status" value="1"/>
</dbReference>
<keyword evidence="8" id="KW-0274">FAD</keyword>
<dbReference type="EMBL" id="JANKHO010000005">
    <property type="protein sequence ID" value="KAJ3517991.1"/>
    <property type="molecule type" value="Genomic_DNA"/>
</dbReference>
<sequence>MAVKVSGWSTPFSSTSTLSSPGSPRLSKSEEAVKASPFNNPRTQASTVIEYIALRQGKSSSVYVYDVAEQVGFGTLTKDWAKTGNDATSVHDLQTRVGAGLTLVGRLSQGTSHDTARGTILTAYTTPSGLALMAPSFTYLPPASPNVRLIIQTPAVTPVGETLALSPTLSSLASVWSLLPESVAVLFSSTPQQAVDFATLSYWATDSHIVHIFDHHSAAREIGHSINPLPTPTEASLSVHDAVQKAGYSFFEYHGNVDATTAVVLMNGPLALTLKAAAKANPAAGLGVVIVNVLRPWDEAAIQSIIPTSVTSVHVLDDVPNAVTQGSLYVDVFSALWNVVSKRSVVSHRVTPSQTQRFTNGAEAFLEFIQMISHVEFNSPSASTTKNLLFFSIPRSPLSALPNFVEELFVAKTNVRARLLADYDVFSKPGGIAATRLLISRNSAGETSPIPAALPIDPNSTGHADFVAVLDQNLLKTHSLLNHAKVGSTVLIATTWTSEELLSNLPPAVTALITERGLLVYIFDAKNTASKLVGAQGPIHDAVQNLLVELAVLRLYLSSAATEATVLQLARSSFGEEIGGVPLTKHNAHAWAGLQAVDVLAPPESVDAPALKSFENNAIAVETEEGKTVVNGARLSTWHDAAKHLLFPSVFVPAQQHTDNLRNPALRPEIPDTTFLVTCTVNKRLTPLEYDRNVFHLEFDTSGTELKYAIGEALGIHGWNDEQEVLDFCAWYGVDPNRLITIPVIGDETKVHTRTVLQALQQQIDLFGKPPKSFYTDLADYASTDVDRYALRFIGSAEGASTFKKLSEKDTVTFADVLKIYPSARPGIERLCELIGDIKPRHYSIASAQSVVGDRVDLLVVTVDWTTPSGTLRYGQCTRYLAGLRVGQKVTVSIKPSVMKLPSNPKQPLIMAGLGTGAAPFRAFLQHLAWLVSKGEEIGPVYYYFGSRYQSAEYLYGEEIEAFVLDGVITRAGLAFSRDGPKKVYIQHKMLEDSEALAQMLHDDEGVFYLCGPTWPVPDVYEALVNALVKYKGSDPVQAGEYLESLKEEERYVLEVY</sequence>
<keyword evidence="11" id="KW-0560">Oxidoreductase</keyword>
<evidence type="ECO:0000313" key="16">
    <source>
        <dbReference type="EMBL" id="KAJ3517991.1"/>
    </source>
</evidence>
<dbReference type="SUPFAM" id="SSF52922">
    <property type="entry name" value="TK C-terminal domain-like"/>
    <property type="match status" value="1"/>
</dbReference>
<evidence type="ECO:0000256" key="11">
    <source>
        <dbReference type="ARBA" id="ARBA00023002"/>
    </source>
</evidence>
<comment type="pathway">
    <text evidence="3">Sulfur metabolism; hydrogen sulfide biosynthesis; hydrogen sulfide from sulfite (NADPH route): step 1/1.</text>
</comment>
<dbReference type="GO" id="GO:0010181">
    <property type="term" value="F:FMN binding"/>
    <property type="evidence" value="ECO:0007669"/>
    <property type="project" value="TreeGrafter"/>
</dbReference>
<evidence type="ECO:0000313" key="17">
    <source>
        <dbReference type="Proteomes" id="UP001148786"/>
    </source>
</evidence>
<evidence type="ECO:0000256" key="2">
    <source>
        <dbReference type="ARBA" id="ARBA00001974"/>
    </source>
</evidence>
<dbReference type="InterPro" id="IPR023173">
    <property type="entry name" value="NADPH_Cyt_P450_Rdtase_alpha"/>
</dbReference>
<dbReference type="AlphaFoldDB" id="A0A9W8TGT0"/>
<evidence type="ECO:0000256" key="12">
    <source>
        <dbReference type="ARBA" id="ARBA00052219"/>
    </source>
</evidence>
<evidence type="ECO:0000259" key="15">
    <source>
        <dbReference type="PROSITE" id="PS51384"/>
    </source>
</evidence>
<keyword evidence="9" id="KW-0521">NADP</keyword>
<dbReference type="Gene3D" id="1.20.990.10">
    <property type="entry name" value="NADPH-cytochrome p450 Reductase, Chain A, domain 3"/>
    <property type="match status" value="1"/>
</dbReference>
<evidence type="ECO:0000256" key="14">
    <source>
        <dbReference type="SAM" id="MobiDB-lite"/>
    </source>
</evidence>
<dbReference type="InterPro" id="IPR003097">
    <property type="entry name" value="CysJ-like_FAD-binding"/>
</dbReference>
<dbReference type="PANTHER" id="PTHR19384">
    <property type="entry name" value="NITRIC OXIDE SYNTHASE-RELATED"/>
    <property type="match status" value="1"/>
</dbReference>
<dbReference type="InterPro" id="IPR001709">
    <property type="entry name" value="Flavoprot_Pyr_Nucl_cyt_Rdtase"/>
</dbReference>
<dbReference type="InterPro" id="IPR001433">
    <property type="entry name" value="OxRdtase_FAD/NAD-bd"/>
</dbReference>
<evidence type="ECO:0000256" key="8">
    <source>
        <dbReference type="ARBA" id="ARBA00022827"/>
    </source>
</evidence>
<dbReference type="PANTHER" id="PTHR19384:SF109">
    <property type="entry name" value="SULFITE REDUCTASE [NADPH] FLAVOPROTEIN COMPONENT"/>
    <property type="match status" value="1"/>
</dbReference>
<dbReference type="Pfam" id="PF00175">
    <property type="entry name" value="NAD_binding_1"/>
    <property type="match status" value="1"/>
</dbReference>
<dbReference type="SUPFAM" id="SSF63380">
    <property type="entry name" value="Riboflavin synthase domain-like"/>
    <property type="match status" value="1"/>
</dbReference>
<keyword evidence="6" id="KW-0285">Flavoprotein</keyword>
<accession>A0A9W8TGT0</accession>
<evidence type="ECO:0000256" key="6">
    <source>
        <dbReference type="ARBA" id="ARBA00022630"/>
    </source>
</evidence>
<comment type="function">
    <text evidence="13">This enzyme catalyzes the 6-electron reduction of sulfite to sulfide. This is one of several activities required for the biosynthesis of L-cysteine from sulfate.</text>
</comment>
<dbReference type="SUPFAM" id="SSF52343">
    <property type="entry name" value="Ferredoxin reductase-like, C-terminal NADP-linked domain"/>
    <property type="match status" value="1"/>
</dbReference>
<comment type="catalytic activity">
    <reaction evidence="12">
        <text>hydrogen sulfide + 3 NADP(+) + 3 H2O = sulfite + 3 NADPH + 4 H(+)</text>
        <dbReference type="Rhea" id="RHEA:13801"/>
        <dbReference type="ChEBI" id="CHEBI:15377"/>
        <dbReference type="ChEBI" id="CHEBI:15378"/>
        <dbReference type="ChEBI" id="CHEBI:17359"/>
        <dbReference type="ChEBI" id="CHEBI:29919"/>
        <dbReference type="ChEBI" id="CHEBI:57783"/>
        <dbReference type="ChEBI" id="CHEBI:58349"/>
        <dbReference type="EC" id="1.8.1.2"/>
    </reaction>
</comment>